<evidence type="ECO:0000256" key="2">
    <source>
        <dbReference type="ARBA" id="ARBA00007072"/>
    </source>
</evidence>
<gene>
    <name evidence="13" type="primary">LOC123073711</name>
</gene>
<keyword evidence="4 9" id="KW-0136">Cellulose degradation</keyword>
<dbReference type="EnsemblPlants" id="TraesCS3D02G027800.2">
    <property type="protein sequence ID" value="TraesCS3D02G027800.2"/>
    <property type="gene ID" value="TraesCS3D02G027800"/>
</dbReference>
<keyword evidence="11" id="KW-0812">Transmembrane</keyword>
<accession>A0A3B6GK49</accession>
<dbReference type="EC" id="3.2.1.4" evidence="9"/>
<keyword evidence="6 8" id="KW-0326">Glycosidase</keyword>
<keyword evidence="7 8" id="KW-0624">Polysaccharide degradation</keyword>
<dbReference type="Proteomes" id="UP000019116">
    <property type="component" value="Chromosome 3D"/>
</dbReference>
<comment type="similarity">
    <text evidence="2 8 9">Belongs to the glycosyl hydrolase 9 (cellulase E) family.</text>
</comment>
<dbReference type="SUPFAM" id="SSF48208">
    <property type="entry name" value="Six-hairpin glycosidases"/>
    <property type="match status" value="1"/>
</dbReference>
<dbReference type="InterPro" id="IPR001701">
    <property type="entry name" value="Glyco_hydro_9"/>
</dbReference>
<reference evidence="13" key="1">
    <citation type="submission" date="2018-08" db="EMBL/GenBank/DDBJ databases">
        <authorList>
            <person name="Rossello M."/>
        </authorList>
    </citation>
    <scope>NUCLEOTIDE SEQUENCE [LARGE SCALE GENOMIC DNA]</scope>
    <source>
        <strain evidence="13">cv. Chinese Spring</strain>
    </source>
</reference>
<dbReference type="Gramene" id="TraesCS3D02G027800.2">
    <property type="protein sequence ID" value="TraesCS3D02G027800.2"/>
    <property type="gene ID" value="TraesCS3D02G027800"/>
</dbReference>
<dbReference type="AlphaFoldDB" id="A0A3B6GK49"/>
<evidence type="ECO:0000256" key="8">
    <source>
        <dbReference type="PROSITE-ProRule" id="PRU10060"/>
    </source>
</evidence>
<name>A0A3B6GK49_WHEAT</name>
<dbReference type="GO" id="GO:0030245">
    <property type="term" value="P:cellulose catabolic process"/>
    <property type="evidence" value="ECO:0007669"/>
    <property type="project" value="UniProtKB-KW"/>
</dbReference>
<protein>
    <recommendedName>
        <fullName evidence="9">Endoglucanase</fullName>
        <ecNumber evidence="9">3.2.1.4</ecNumber>
    </recommendedName>
</protein>
<evidence type="ECO:0000256" key="4">
    <source>
        <dbReference type="ARBA" id="ARBA00023001"/>
    </source>
</evidence>
<evidence type="ECO:0000256" key="1">
    <source>
        <dbReference type="ARBA" id="ARBA00000966"/>
    </source>
</evidence>
<keyword evidence="11" id="KW-0472">Membrane</keyword>
<dbReference type="PaxDb" id="4565-Traes_2DL_9A7A2A9E2.1"/>
<keyword evidence="3 8" id="KW-0378">Hydrolase</keyword>
<dbReference type="Pfam" id="PF00759">
    <property type="entry name" value="Glyco_hydro_9"/>
    <property type="match status" value="1"/>
</dbReference>
<evidence type="ECO:0000256" key="7">
    <source>
        <dbReference type="ARBA" id="ARBA00023326"/>
    </source>
</evidence>
<sequence>MHSQNHWGGSFEITDPSEVEDNHSRNMDIDPGALQQRQLDETQQSWLLGPPETKKKDKYIDLGCVLVKRKLLWSMLGAVLGAFLLIGLPIIIAKSIPKKPSRAPAPDKYTQALHKALLFFDAQKSGKLPKKNGIPWRGNSGLKDGSDLRDVKGGLVGGYYDAGDNIKFHFPMAFSMTLLSWSVVEYSDRYKAIGEYDHVRELIKWGTDYLLLTFNSSASTINKIYSQVGIAKVNGSKPDDHYCWNRPEDMTYARPVQECNAGPDLAGEMAAALAAASIVFRDHAAYSRRLVRGAATVYKFARDGGKRSPYSRGNEYIEYYYNSTGYWDEYMWSAAWMYYATGNNSYISFATDPRLPKNAKAFFGILDFSVLSWDNKLPGATLLLSRLRMFLNPGYPYEESLRGYHNITGVNMCMYFPRFGVFNFTRGGLAQFNHGDGQPLQYAVANSFLAALYADYMESVNVPGWKMSYVVGYGKRYPRRLHHRGASTPNNGVRYSCTGGNKWRDAKGKDPHVLTGAMVGGPDKHDKFKDARISYAQNEPTLVGNAGLVAALVAITSSGRGLGVRAVDKNTMFTAVPPMFPAAPPPPATWKP</sequence>
<dbReference type="PROSITE" id="PS00698">
    <property type="entry name" value="GH9_3"/>
    <property type="match status" value="1"/>
</dbReference>
<keyword evidence="11" id="KW-1133">Transmembrane helix</keyword>
<evidence type="ECO:0000256" key="10">
    <source>
        <dbReference type="SAM" id="MobiDB-lite"/>
    </source>
</evidence>
<dbReference type="Gene3D" id="1.50.10.10">
    <property type="match status" value="1"/>
</dbReference>
<dbReference type="Gramene" id="TraesCS3D03G0049100.1">
    <property type="protein sequence ID" value="TraesCS3D03G0049100.1.CDS"/>
    <property type="gene ID" value="TraesCS3D03G0049100"/>
</dbReference>
<feature type="domain" description="Glycoside hydrolase family 9" evidence="12">
    <location>
        <begin position="109"/>
        <end position="552"/>
    </location>
</feature>
<dbReference type="GO" id="GO:0008810">
    <property type="term" value="F:cellulase activity"/>
    <property type="evidence" value="ECO:0007669"/>
    <property type="project" value="UniProtKB-EC"/>
</dbReference>
<dbReference type="PANTHER" id="PTHR22298">
    <property type="entry name" value="ENDO-1,4-BETA-GLUCANASE"/>
    <property type="match status" value="1"/>
</dbReference>
<feature type="active site" evidence="8">
    <location>
        <position position="539"/>
    </location>
</feature>
<evidence type="ECO:0000256" key="5">
    <source>
        <dbReference type="ARBA" id="ARBA00023277"/>
    </source>
</evidence>
<dbReference type="OrthoDB" id="10257085at2759"/>
<feature type="active site" evidence="8">
    <location>
        <position position="530"/>
    </location>
</feature>
<organism evidence="13">
    <name type="scientific">Triticum aestivum</name>
    <name type="common">Wheat</name>
    <dbReference type="NCBI Taxonomy" id="4565"/>
    <lineage>
        <taxon>Eukaryota</taxon>
        <taxon>Viridiplantae</taxon>
        <taxon>Streptophyta</taxon>
        <taxon>Embryophyta</taxon>
        <taxon>Tracheophyta</taxon>
        <taxon>Spermatophyta</taxon>
        <taxon>Magnoliopsida</taxon>
        <taxon>Liliopsida</taxon>
        <taxon>Poales</taxon>
        <taxon>Poaceae</taxon>
        <taxon>BOP clade</taxon>
        <taxon>Pooideae</taxon>
        <taxon>Triticodae</taxon>
        <taxon>Triticeae</taxon>
        <taxon>Triticinae</taxon>
        <taxon>Triticum</taxon>
    </lineage>
</organism>
<feature type="transmembrane region" description="Helical" evidence="11">
    <location>
        <begin position="71"/>
        <end position="92"/>
    </location>
</feature>
<dbReference type="InterPro" id="IPR033126">
    <property type="entry name" value="Glyco_hydro_9_Asp/Glu_AS"/>
</dbReference>
<dbReference type="SMR" id="A0A3B6GK49"/>
<feature type="region of interest" description="Disordered" evidence="10">
    <location>
        <begin position="1"/>
        <end position="29"/>
    </location>
</feature>
<proteinExistence type="inferred from homology"/>
<evidence type="ECO:0000313" key="13">
    <source>
        <dbReference type="EnsemblPlants" id="TraesCS3D02G027800.2"/>
    </source>
</evidence>
<dbReference type="InterPro" id="IPR008928">
    <property type="entry name" value="6-hairpin_glycosidase_sf"/>
</dbReference>
<evidence type="ECO:0000256" key="9">
    <source>
        <dbReference type="RuleBase" id="RU361166"/>
    </source>
</evidence>
<dbReference type="InterPro" id="IPR012341">
    <property type="entry name" value="6hp_glycosidase-like_sf"/>
</dbReference>
<evidence type="ECO:0000256" key="3">
    <source>
        <dbReference type="ARBA" id="ARBA00022801"/>
    </source>
</evidence>
<reference evidence="13" key="2">
    <citation type="submission" date="2018-10" db="UniProtKB">
        <authorList>
            <consortium name="EnsemblPlants"/>
        </authorList>
    </citation>
    <scope>IDENTIFICATION</scope>
</reference>
<comment type="catalytic activity">
    <reaction evidence="1 9">
        <text>Endohydrolysis of (1-&gt;4)-beta-D-glucosidic linkages in cellulose, lichenin and cereal beta-D-glucans.</text>
        <dbReference type="EC" id="3.2.1.4"/>
    </reaction>
</comment>
<keyword evidence="5 8" id="KW-0119">Carbohydrate metabolism</keyword>
<evidence type="ECO:0000313" key="14">
    <source>
        <dbReference type="Proteomes" id="UP000019116"/>
    </source>
</evidence>
<keyword evidence="14" id="KW-1185">Reference proteome</keyword>
<evidence type="ECO:0000256" key="11">
    <source>
        <dbReference type="SAM" id="Phobius"/>
    </source>
</evidence>
<evidence type="ECO:0000259" key="12">
    <source>
        <dbReference type="Pfam" id="PF00759"/>
    </source>
</evidence>
<evidence type="ECO:0000256" key="6">
    <source>
        <dbReference type="ARBA" id="ARBA00023295"/>
    </source>
</evidence>